<dbReference type="PANTHER" id="PTHR35010:SF2">
    <property type="entry name" value="BLL4672 PROTEIN"/>
    <property type="match status" value="1"/>
</dbReference>
<proteinExistence type="predicted"/>
<sequence>MVTSRDDLRSEIREFLASRRARITPEQAGLPVYGGNRRVPGLRRAEVAMVAGVSPDYYVRLERGNLNGVSDSVLDALARALQLDEAERAHLFDLARAANTTPRTRRRPAAQRVRPGVRQLLDAMTDAPAFVRNGRLDVLAANRLGYALYSPVFDDPARPANLARFAFLDPRASEFYPNWEDAANTSVALLRTEAGRDPYDKALTDLVGELSTRSDEFRTRWAAHNVRLHQTGVKHFHHPVVGDLSLAFEAMPLPADPGLTMTAYSAEPGSASQDALRLLASWVAMQEETPVEPTRDDAAGA</sequence>
<dbReference type="Gene3D" id="1.10.260.40">
    <property type="entry name" value="lambda repressor-like DNA-binding domains"/>
    <property type="match status" value="1"/>
</dbReference>
<evidence type="ECO:0000259" key="1">
    <source>
        <dbReference type="PROSITE" id="PS50943"/>
    </source>
</evidence>
<gene>
    <name evidence="2" type="ORF">HC031_17960</name>
</gene>
<reference evidence="2 3" key="1">
    <citation type="submission" date="2020-03" db="EMBL/GenBank/DDBJ databases">
        <title>WGS of the type strain of Planosporangium spp.</title>
        <authorList>
            <person name="Thawai C."/>
        </authorList>
    </citation>
    <scope>NUCLEOTIDE SEQUENCE [LARGE SCALE GENOMIC DNA]</scope>
    <source>
        <strain evidence="2 3">TBRC 5610</strain>
    </source>
</reference>
<dbReference type="EMBL" id="JAATVY010000012">
    <property type="protein sequence ID" value="NJC71590.1"/>
    <property type="molecule type" value="Genomic_DNA"/>
</dbReference>
<keyword evidence="3" id="KW-1185">Reference proteome</keyword>
<dbReference type="Gene3D" id="3.30.450.180">
    <property type="match status" value="1"/>
</dbReference>
<accession>A0ABX0Y1Y4</accession>
<dbReference type="CDD" id="cd00093">
    <property type="entry name" value="HTH_XRE"/>
    <property type="match status" value="1"/>
</dbReference>
<dbReference type="InterPro" id="IPR001387">
    <property type="entry name" value="Cro/C1-type_HTH"/>
</dbReference>
<protein>
    <submittedName>
        <fullName evidence="2">Helix-turn-helix domain-containing protein</fullName>
    </submittedName>
</protein>
<dbReference type="PROSITE" id="PS50943">
    <property type="entry name" value="HTH_CROC1"/>
    <property type="match status" value="1"/>
</dbReference>
<organism evidence="2 3">
    <name type="scientific">Planosporangium thailandense</name>
    <dbReference type="NCBI Taxonomy" id="765197"/>
    <lineage>
        <taxon>Bacteria</taxon>
        <taxon>Bacillati</taxon>
        <taxon>Actinomycetota</taxon>
        <taxon>Actinomycetes</taxon>
        <taxon>Micromonosporales</taxon>
        <taxon>Micromonosporaceae</taxon>
        <taxon>Planosporangium</taxon>
    </lineage>
</organism>
<dbReference type="Pfam" id="PF17765">
    <property type="entry name" value="MLTR_LBD"/>
    <property type="match status" value="1"/>
</dbReference>
<dbReference type="Proteomes" id="UP000722989">
    <property type="component" value="Unassembled WGS sequence"/>
</dbReference>
<dbReference type="InterPro" id="IPR041413">
    <property type="entry name" value="MLTR_LBD"/>
</dbReference>
<dbReference type="SMART" id="SM00530">
    <property type="entry name" value="HTH_XRE"/>
    <property type="match status" value="1"/>
</dbReference>
<evidence type="ECO:0000313" key="3">
    <source>
        <dbReference type="Proteomes" id="UP000722989"/>
    </source>
</evidence>
<dbReference type="InterPro" id="IPR010982">
    <property type="entry name" value="Lambda_DNA-bd_dom_sf"/>
</dbReference>
<dbReference type="PANTHER" id="PTHR35010">
    <property type="entry name" value="BLL4672 PROTEIN-RELATED"/>
    <property type="match status" value="1"/>
</dbReference>
<name>A0ABX0Y1Y4_9ACTN</name>
<dbReference type="Pfam" id="PF13560">
    <property type="entry name" value="HTH_31"/>
    <property type="match status" value="1"/>
</dbReference>
<dbReference type="SUPFAM" id="SSF47413">
    <property type="entry name" value="lambda repressor-like DNA-binding domains"/>
    <property type="match status" value="1"/>
</dbReference>
<feature type="domain" description="HTH cro/C1-type" evidence="1">
    <location>
        <begin position="41"/>
        <end position="88"/>
    </location>
</feature>
<evidence type="ECO:0000313" key="2">
    <source>
        <dbReference type="EMBL" id="NJC71590.1"/>
    </source>
</evidence>
<comment type="caution">
    <text evidence="2">The sequence shown here is derived from an EMBL/GenBank/DDBJ whole genome shotgun (WGS) entry which is preliminary data.</text>
</comment>